<reference evidence="15" key="1">
    <citation type="submission" date="2015-07" db="EMBL/GenBank/DDBJ databases">
        <title>Draft genome sequence of the purine-degrading Gottschalkia purinilyticum DSM 1384 (formerly Clostridium purinilyticum).</title>
        <authorList>
            <person name="Poehlein A."/>
            <person name="Schiel-Bengelsdorf B."/>
            <person name="Bengelsdorf F.R."/>
            <person name="Daniel R."/>
            <person name="Duerre P."/>
        </authorList>
    </citation>
    <scope>NUCLEOTIDE SEQUENCE [LARGE SCALE GENOMIC DNA]</scope>
    <source>
        <strain evidence="15">DSM 1384</strain>
    </source>
</reference>
<dbReference type="SUPFAM" id="SSF55874">
    <property type="entry name" value="ATPase domain of HSP90 chaperone/DNA topoisomerase II/histidine kinase"/>
    <property type="match status" value="1"/>
</dbReference>
<dbReference type="InterPro" id="IPR050351">
    <property type="entry name" value="BphY/WalK/GraS-like"/>
</dbReference>
<dbReference type="OrthoDB" id="9780487at2"/>
<dbReference type="RefSeq" id="WP_050355884.1">
    <property type="nucleotide sequence ID" value="NZ_LGSS01000012.1"/>
</dbReference>
<gene>
    <name evidence="14" type="ORF">CLPU_12c00260</name>
</gene>
<dbReference type="Gene3D" id="3.30.565.10">
    <property type="entry name" value="Histidine kinase-like ATPase, C-terminal domain"/>
    <property type="match status" value="1"/>
</dbReference>
<dbReference type="EC" id="2.7.13.3" evidence="3"/>
<keyword evidence="10" id="KW-0902">Two-component regulatory system</keyword>
<evidence type="ECO:0000256" key="8">
    <source>
        <dbReference type="ARBA" id="ARBA00022777"/>
    </source>
</evidence>
<dbReference type="InterPro" id="IPR003661">
    <property type="entry name" value="HisK_dim/P_dom"/>
</dbReference>
<dbReference type="InterPro" id="IPR036890">
    <property type="entry name" value="HATPase_C_sf"/>
</dbReference>
<dbReference type="InterPro" id="IPR003594">
    <property type="entry name" value="HATPase_dom"/>
</dbReference>
<dbReference type="Pfam" id="PF02518">
    <property type="entry name" value="HATPase_c"/>
    <property type="match status" value="1"/>
</dbReference>
<name>A0A0L0W852_GOTPU</name>
<dbReference type="InterPro" id="IPR004358">
    <property type="entry name" value="Sig_transdc_His_kin-like_C"/>
</dbReference>
<organism evidence="14 15">
    <name type="scientific">Gottschalkia purinilytica</name>
    <name type="common">Clostridium purinilyticum</name>
    <dbReference type="NCBI Taxonomy" id="1503"/>
    <lineage>
        <taxon>Bacteria</taxon>
        <taxon>Bacillati</taxon>
        <taxon>Bacillota</taxon>
        <taxon>Tissierellia</taxon>
        <taxon>Tissierellales</taxon>
        <taxon>Gottschalkiaceae</taxon>
        <taxon>Gottschalkia</taxon>
    </lineage>
</organism>
<evidence type="ECO:0000256" key="3">
    <source>
        <dbReference type="ARBA" id="ARBA00012438"/>
    </source>
</evidence>
<keyword evidence="6 14" id="KW-0808">Transferase</keyword>
<keyword evidence="9 12" id="KW-1133">Transmembrane helix</keyword>
<evidence type="ECO:0000256" key="6">
    <source>
        <dbReference type="ARBA" id="ARBA00022679"/>
    </source>
</evidence>
<evidence type="ECO:0000256" key="9">
    <source>
        <dbReference type="ARBA" id="ARBA00022989"/>
    </source>
</evidence>
<dbReference type="PANTHER" id="PTHR45453:SF2">
    <property type="entry name" value="HISTIDINE KINASE"/>
    <property type="match status" value="1"/>
</dbReference>
<keyword evidence="8 14" id="KW-0418">Kinase</keyword>
<dbReference type="GO" id="GO:0000155">
    <property type="term" value="F:phosphorelay sensor kinase activity"/>
    <property type="evidence" value="ECO:0007669"/>
    <property type="project" value="InterPro"/>
</dbReference>
<evidence type="ECO:0000256" key="7">
    <source>
        <dbReference type="ARBA" id="ARBA00022692"/>
    </source>
</evidence>
<keyword evidence="7 12" id="KW-0812">Transmembrane</keyword>
<evidence type="ECO:0000256" key="10">
    <source>
        <dbReference type="ARBA" id="ARBA00023012"/>
    </source>
</evidence>
<evidence type="ECO:0000256" key="12">
    <source>
        <dbReference type="SAM" id="Phobius"/>
    </source>
</evidence>
<feature type="transmembrane region" description="Helical" evidence="12">
    <location>
        <begin position="12"/>
        <end position="32"/>
    </location>
</feature>
<evidence type="ECO:0000259" key="13">
    <source>
        <dbReference type="PROSITE" id="PS50109"/>
    </source>
</evidence>
<evidence type="ECO:0000313" key="15">
    <source>
        <dbReference type="Proteomes" id="UP000037267"/>
    </source>
</evidence>
<dbReference type="STRING" id="1503.CLPU_12c00260"/>
<dbReference type="PROSITE" id="PS50109">
    <property type="entry name" value="HIS_KIN"/>
    <property type="match status" value="1"/>
</dbReference>
<dbReference type="GO" id="GO:0005886">
    <property type="term" value="C:plasma membrane"/>
    <property type="evidence" value="ECO:0007669"/>
    <property type="project" value="UniProtKB-SubCell"/>
</dbReference>
<dbReference type="CDD" id="cd00082">
    <property type="entry name" value="HisKA"/>
    <property type="match status" value="1"/>
</dbReference>
<dbReference type="PANTHER" id="PTHR45453">
    <property type="entry name" value="PHOSPHATE REGULON SENSOR PROTEIN PHOR"/>
    <property type="match status" value="1"/>
</dbReference>
<feature type="domain" description="Histidine kinase" evidence="13">
    <location>
        <begin position="122"/>
        <end position="326"/>
    </location>
</feature>
<keyword evidence="11 12" id="KW-0472">Membrane</keyword>
<dbReference type="GO" id="GO:0004721">
    <property type="term" value="F:phosphoprotein phosphatase activity"/>
    <property type="evidence" value="ECO:0007669"/>
    <property type="project" value="TreeGrafter"/>
</dbReference>
<dbReference type="PRINTS" id="PR00344">
    <property type="entry name" value="BCTRLSENSOR"/>
</dbReference>
<evidence type="ECO:0000313" key="14">
    <source>
        <dbReference type="EMBL" id="KNF07753.1"/>
    </source>
</evidence>
<dbReference type="PATRIC" id="fig|1503.3.peg.309"/>
<dbReference type="EMBL" id="LGSS01000012">
    <property type="protein sequence ID" value="KNF07753.1"/>
    <property type="molecule type" value="Genomic_DNA"/>
</dbReference>
<protein>
    <recommendedName>
        <fullName evidence="3">histidine kinase</fullName>
        <ecNumber evidence="3">2.7.13.3</ecNumber>
    </recommendedName>
</protein>
<accession>A0A0L0W852</accession>
<comment type="caution">
    <text evidence="14">The sequence shown here is derived from an EMBL/GenBank/DDBJ whole genome shotgun (WGS) entry which is preliminary data.</text>
</comment>
<dbReference type="SUPFAM" id="SSF47384">
    <property type="entry name" value="Homodimeric domain of signal transducing histidine kinase"/>
    <property type="match status" value="1"/>
</dbReference>
<evidence type="ECO:0000256" key="1">
    <source>
        <dbReference type="ARBA" id="ARBA00000085"/>
    </source>
</evidence>
<comment type="subcellular location">
    <subcellularLocation>
        <location evidence="2">Cell membrane</location>
        <topology evidence="2">Multi-pass membrane protein</topology>
    </subcellularLocation>
</comment>
<evidence type="ECO:0000256" key="11">
    <source>
        <dbReference type="ARBA" id="ARBA00023136"/>
    </source>
</evidence>
<dbReference type="SMART" id="SM00387">
    <property type="entry name" value="HATPase_c"/>
    <property type="match status" value="1"/>
</dbReference>
<keyword evidence="4" id="KW-1003">Cell membrane</keyword>
<evidence type="ECO:0000256" key="2">
    <source>
        <dbReference type="ARBA" id="ARBA00004651"/>
    </source>
</evidence>
<comment type="catalytic activity">
    <reaction evidence="1">
        <text>ATP + protein L-histidine = ADP + protein N-phospho-L-histidine.</text>
        <dbReference type="EC" id="2.7.13.3"/>
    </reaction>
</comment>
<evidence type="ECO:0000256" key="4">
    <source>
        <dbReference type="ARBA" id="ARBA00022475"/>
    </source>
</evidence>
<dbReference type="Proteomes" id="UP000037267">
    <property type="component" value="Unassembled WGS sequence"/>
</dbReference>
<dbReference type="GO" id="GO:0016036">
    <property type="term" value="P:cellular response to phosphate starvation"/>
    <property type="evidence" value="ECO:0007669"/>
    <property type="project" value="TreeGrafter"/>
</dbReference>
<evidence type="ECO:0000256" key="5">
    <source>
        <dbReference type="ARBA" id="ARBA00022553"/>
    </source>
</evidence>
<dbReference type="Pfam" id="PF00512">
    <property type="entry name" value="HisKA"/>
    <property type="match status" value="1"/>
</dbReference>
<sequence>MKFFFREYVSFVFLYLFNIIFLMVFYYFLGGFDNRNNLIYFIILSLFILGAFLVGKYLINRRLYNRLQKGYFEDFESSLSPLGISPLSESSHKLFKSQYRLYQKEIQEYNRKQNEYLTFINQWVHQMKTPLSVIKLTVQQNEYEPYMDTIRDEVEKLNKGLNMALYLARFNVFQHDFKVETIDLKPMIINVVNDLKHFFIKKRIYPSVDIKDDISIQSDKKWLMFILDQLVTNAIKYSIDEGKRVYISTYRREHKLVLEVKDEGVGIPKSDIRRVFDPFYTGENGRKFGESTGMGLYIVSEICKKLDHKLELESEVGQGTSVRILF</sequence>
<keyword evidence="5" id="KW-0597">Phosphoprotein</keyword>
<keyword evidence="15" id="KW-1185">Reference proteome</keyword>
<dbReference type="InterPro" id="IPR005467">
    <property type="entry name" value="His_kinase_dom"/>
</dbReference>
<proteinExistence type="predicted"/>
<feature type="transmembrane region" description="Helical" evidence="12">
    <location>
        <begin position="38"/>
        <end position="59"/>
    </location>
</feature>
<dbReference type="AlphaFoldDB" id="A0A0L0W852"/>
<dbReference type="InterPro" id="IPR036097">
    <property type="entry name" value="HisK_dim/P_sf"/>
</dbReference>
<dbReference type="FunFam" id="3.30.565.10:FF:000057">
    <property type="entry name" value="Sensor histidine kinase"/>
    <property type="match status" value="1"/>
</dbReference>